<accession>A0A0F9QDC1</accession>
<evidence type="ECO:0000259" key="2">
    <source>
        <dbReference type="Pfam" id="PF11638"/>
    </source>
</evidence>
<protein>
    <recommendedName>
        <fullName evidence="2">DnaA N-terminal domain-containing protein</fullName>
    </recommendedName>
</protein>
<comment type="caution">
    <text evidence="3">The sequence shown here is derived from an EMBL/GenBank/DDBJ whole genome shotgun (WGS) entry which is preliminary data.</text>
</comment>
<evidence type="ECO:0000256" key="1">
    <source>
        <dbReference type="SAM" id="MobiDB-lite"/>
    </source>
</evidence>
<organism evidence="3">
    <name type="scientific">marine sediment metagenome</name>
    <dbReference type="NCBI Taxonomy" id="412755"/>
    <lineage>
        <taxon>unclassified sequences</taxon>
        <taxon>metagenomes</taxon>
        <taxon>ecological metagenomes</taxon>
    </lineage>
</organism>
<dbReference type="InterPro" id="IPR038454">
    <property type="entry name" value="DnaA_N_sf"/>
</dbReference>
<feature type="compositionally biased region" description="Polar residues" evidence="1">
    <location>
        <begin position="116"/>
        <end position="132"/>
    </location>
</feature>
<feature type="domain" description="DnaA N-terminal" evidence="2">
    <location>
        <begin position="167"/>
        <end position="228"/>
    </location>
</feature>
<dbReference type="InterPro" id="IPR024633">
    <property type="entry name" value="DnaA_N_dom"/>
</dbReference>
<evidence type="ECO:0000313" key="3">
    <source>
        <dbReference type="EMBL" id="KKN11216.1"/>
    </source>
</evidence>
<feature type="region of interest" description="Disordered" evidence="1">
    <location>
        <begin position="107"/>
        <end position="134"/>
    </location>
</feature>
<sequence>MSKCQKEEVMARGRMLSKDISLDEKVDALSDDTARLLFTWMIPHLDREGRMYGDAQVFKSLVAPRRHYSLRKVEKSLKEMVNLGLIVRYNVNGNTFLFTPNFEKHQTGLRKERESPSQIPSPTPESSRSNDGVVTDLLPPKFKRSLSISIREDEEKVNTLLNKNEAQRIWSSTLEKLRTQVNKPNYQTWFKNTTGLNCDENHFVVGVPNSFIADYLSKNQRALIEKTLGEIVGRNVSVKFMINT</sequence>
<reference evidence="3" key="1">
    <citation type="journal article" date="2015" name="Nature">
        <title>Complex archaea that bridge the gap between prokaryotes and eukaryotes.</title>
        <authorList>
            <person name="Spang A."/>
            <person name="Saw J.H."/>
            <person name="Jorgensen S.L."/>
            <person name="Zaremba-Niedzwiedzka K."/>
            <person name="Martijn J."/>
            <person name="Lind A.E."/>
            <person name="van Eijk R."/>
            <person name="Schleper C."/>
            <person name="Guy L."/>
            <person name="Ettema T.J."/>
        </authorList>
    </citation>
    <scope>NUCLEOTIDE SEQUENCE</scope>
</reference>
<dbReference type="Gene3D" id="3.30.300.180">
    <property type="match status" value="1"/>
</dbReference>
<dbReference type="Pfam" id="PF11638">
    <property type="entry name" value="DnaA_N"/>
    <property type="match status" value="1"/>
</dbReference>
<proteinExistence type="predicted"/>
<dbReference type="AlphaFoldDB" id="A0A0F9QDC1"/>
<name>A0A0F9QDC1_9ZZZZ</name>
<dbReference type="EMBL" id="LAZR01004160">
    <property type="protein sequence ID" value="KKN11216.1"/>
    <property type="molecule type" value="Genomic_DNA"/>
</dbReference>
<gene>
    <name evidence="3" type="ORF">LCGC14_1028740</name>
</gene>